<reference evidence="2 3" key="1">
    <citation type="submission" date="2017-04" db="EMBL/GenBank/DDBJ databases">
        <title>Comparative genome analysis of Subtercola boreus.</title>
        <authorList>
            <person name="Cho Y.-J."/>
            <person name="Cho A."/>
            <person name="Kim O.-S."/>
            <person name="Lee J.-I."/>
        </authorList>
    </citation>
    <scope>NUCLEOTIDE SEQUENCE [LARGE SCALE GENOMIC DNA]</scope>
    <source>
        <strain evidence="2 3">P28004</strain>
    </source>
</reference>
<dbReference type="Gene3D" id="3.40.50.80">
    <property type="entry name" value="Nucleotide-binding domain of ferredoxin-NADP reductase (FNR) module"/>
    <property type="match status" value="1"/>
</dbReference>
<dbReference type="PANTHER" id="PTHR30157:SF0">
    <property type="entry name" value="NADPH-DEPENDENT FERRIC-CHELATE REDUCTASE"/>
    <property type="match status" value="1"/>
</dbReference>
<dbReference type="InterPro" id="IPR039261">
    <property type="entry name" value="FNR_nucleotide-bd"/>
</dbReference>
<feature type="domain" description="FAD-binding FR-type" evidence="1">
    <location>
        <begin position="12"/>
        <end position="148"/>
    </location>
</feature>
<dbReference type="OrthoDB" id="3291337at2"/>
<dbReference type="Gene3D" id="2.40.30.10">
    <property type="entry name" value="Translation factors"/>
    <property type="match status" value="1"/>
</dbReference>
<evidence type="ECO:0000313" key="3">
    <source>
        <dbReference type="Proteomes" id="UP000257080"/>
    </source>
</evidence>
<dbReference type="AlphaFoldDB" id="A0A3E0W7Q7"/>
<dbReference type="InterPro" id="IPR013113">
    <property type="entry name" value="SIP_FAD-bd"/>
</dbReference>
<dbReference type="GO" id="GO:0016491">
    <property type="term" value="F:oxidoreductase activity"/>
    <property type="evidence" value="ECO:0007669"/>
    <property type="project" value="InterPro"/>
</dbReference>
<dbReference type="Pfam" id="PF08021">
    <property type="entry name" value="FAD_binding_9"/>
    <property type="match status" value="1"/>
</dbReference>
<proteinExistence type="predicted"/>
<dbReference type="PANTHER" id="PTHR30157">
    <property type="entry name" value="FERRIC REDUCTASE, NADPH-DEPENDENT"/>
    <property type="match status" value="1"/>
</dbReference>
<dbReference type="InterPro" id="IPR007037">
    <property type="entry name" value="SIP_rossman_dom"/>
</dbReference>
<dbReference type="EMBL" id="NBXE01000035">
    <property type="protein sequence ID" value="RFA24961.1"/>
    <property type="molecule type" value="Genomic_DNA"/>
</dbReference>
<name>A0A3E0W7Q7_9MICO</name>
<gene>
    <name evidence="2" type="ORF">B7R25_15500</name>
</gene>
<organism evidence="2 3">
    <name type="scientific">Subtercola boreus</name>
    <dbReference type="NCBI Taxonomy" id="120213"/>
    <lineage>
        <taxon>Bacteria</taxon>
        <taxon>Bacillati</taxon>
        <taxon>Actinomycetota</taxon>
        <taxon>Actinomycetes</taxon>
        <taxon>Micrococcales</taxon>
        <taxon>Microbacteriaceae</taxon>
        <taxon>Subtercola</taxon>
    </lineage>
</organism>
<dbReference type="InterPro" id="IPR017927">
    <property type="entry name" value="FAD-bd_FR_type"/>
</dbReference>
<dbReference type="Proteomes" id="UP000257080">
    <property type="component" value="Unassembled WGS sequence"/>
</dbReference>
<comment type="caution">
    <text evidence="2">The sequence shown here is derived from an EMBL/GenBank/DDBJ whole genome shotgun (WGS) entry which is preliminary data.</text>
</comment>
<dbReference type="InterPro" id="IPR039374">
    <property type="entry name" value="SIP_fam"/>
</dbReference>
<sequence length="296" mass="31593">MARYPRLMPTDPRLFTAEVLRSERLAPSFQRVTVCGPELAGFEYNGFDHWFRLFLPPRAGLPLHLPAVAGRGWYKPYLAIPEGTRPHCSNYTVAGVRTIDGRTELDIDVVIHTDARGTVAGAVAIWATTTTPGSPVALLDQGTLFDPPTDMEGVHLVSDESGLPALRGILRHLGGHQSGTAIIEVPTAGDIEQLVAPAGVAVTWLTRDAGTDTGTGAVAGTAHAPAAAEHHSAPGRRALEALCETVTPHPRDYAFVVGESTLATEGRRALHRAGLPKSRITFSGFWKHTPHAHAAP</sequence>
<dbReference type="Pfam" id="PF04954">
    <property type="entry name" value="SIP"/>
    <property type="match status" value="1"/>
</dbReference>
<evidence type="ECO:0000313" key="2">
    <source>
        <dbReference type="EMBL" id="RFA24961.1"/>
    </source>
</evidence>
<accession>A0A3E0W7Q7</accession>
<protein>
    <recommendedName>
        <fullName evidence="1">FAD-binding FR-type domain-containing protein</fullName>
    </recommendedName>
</protein>
<dbReference type="PROSITE" id="PS51384">
    <property type="entry name" value="FAD_FR"/>
    <property type="match status" value="1"/>
</dbReference>
<evidence type="ECO:0000259" key="1">
    <source>
        <dbReference type="PROSITE" id="PS51384"/>
    </source>
</evidence>
<dbReference type="CDD" id="cd06193">
    <property type="entry name" value="siderophore_interacting"/>
    <property type="match status" value="1"/>
</dbReference>